<evidence type="ECO:0000256" key="11">
    <source>
        <dbReference type="ARBA" id="ARBA00023128"/>
    </source>
</evidence>
<evidence type="ECO:0000313" key="18">
    <source>
        <dbReference type="EMBL" id="VFT94265.1"/>
    </source>
</evidence>
<keyword evidence="5" id="KW-0107">Calcium channel</keyword>
<keyword evidence="3" id="KW-0813">Transport</keyword>
<comment type="similarity">
    <text evidence="2">Belongs to the MCU (TC 1.A.77) family.</text>
</comment>
<feature type="compositionally biased region" description="Basic and acidic residues" evidence="15">
    <location>
        <begin position="385"/>
        <end position="397"/>
    </location>
</feature>
<keyword evidence="10" id="KW-0406">Ion transport</keyword>
<name>A0A485L821_9STRA</name>
<feature type="domain" description="Calcium uniporter protein C-terminal" evidence="16">
    <location>
        <begin position="225"/>
        <end position="355"/>
    </location>
</feature>
<evidence type="ECO:0000313" key="17">
    <source>
        <dbReference type="EMBL" id="KAF0691212.1"/>
    </source>
</evidence>
<keyword evidence="4" id="KW-0109">Calcium transport</keyword>
<evidence type="ECO:0000256" key="1">
    <source>
        <dbReference type="ARBA" id="ARBA00004448"/>
    </source>
</evidence>
<keyword evidence="11" id="KW-0496">Mitochondrion</keyword>
<feature type="region of interest" description="Disordered" evidence="15">
    <location>
        <begin position="385"/>
        <end position="412"/>
    </location>
</feature>
<organism evidence="18 19">
    <name type="scientific">Aphanomyces stellatus</name>
    <dbReference type="NCBI Taxonomy" id="120398"/>
    <lineage>
        <taxon>Eukaryota</taxon>
        <taxon>Sar</taxon>
        <taxon>Stramenopiles</taxon>
        <taxon>Oomycota</taxon>
        <taxon>Saprolegniomycetes</taxon>
        <taxon>Saprolegniales</taxon>
        <taxon>Verrucalvaceae</taxon>
        <taxon>Aphanomyces</taxon>
    </lineage>
</organism>
<accession>A0A485L821</accession>
<dbReference type="EMBL" id="VJMH01006178">
    <property type="protein sequence ID" value="KAF0691212.1"/>
    <property type="molecule type" value="Genomic_DNA"/>
</dbReference>
<evidence type="ECO:0000259" key="16">
    <source>
        <dbReference type="Pfam" id="PF04678"/>
    </source>
</evidence>
<dbReference type="GO" id="GO:0015292">
    <property type="term" value="F:uniporter activity"/>
    <property type="evidence" value="ECO:0007669"/>
    <property type="project" value="TreeGrafter"/>
</dbReference>
<evidence type="ECO:0000256" key="13">
    <source>
        <dbReference type="ARBA" id="ARBA00023303"/>
    </source>
</evidence>
<evidence type="ECO:0000256" key="8">
    <source>
        <dbReference type="ARBA" id="ARBA00022837"/>
    </source>
</evidence>
<evidence type="ECO:0000256" key="9">
    <source>
        <dbReference type="ARBA" id="ARBA00022989"/>
    </source>
</evidence>
<keyword evidence="8" id="KW-0106">Calcium</keyword>
<sequence length="412" mass="46012">MMLRSLLRGGVPRALSPLHLRFVSDLSMPMTTSEMIEFAVRCKVSEPLAFTLPLPGRPGLTRIDLEHSGVAKSTAERESVGHFIATLKELDPTLTTVSLTTMDGVTISKGASLRSLAPIPLLLRLNTATLELEKEGTVGVDDVINESESSAFGTVKRYIERDTRTSIPIEQFYLMCKNVGADDSTSKKWLAEFQRRNLVLHYDQSKDEALRNTVILRPNKGDSFAAFQSALDPVLYNLKHVRMAKEAQIQTAQEEWRKVAITDTDLKLAARRVPNLKKWGAAAFIASFYTGMGYLVWDVYSWDVMEPISYFVGFSAVLGGSFYHTMTRSDATYPNMWQRDYDRHLAALQADKKFDPTLATKILDSIEDMKRDVVVLRLLEGKTAEKKKEEKKKDDKSAVAAPSVANAPKVAV</sequence>
<feature type="compositionally biased region" description="Low complexity" evidence="15">
    <location>
        <begin position="398"/>
        <end position="412"/>
    </location>
</feature>
<evidence type="ECO:0000256" key="6">
    <source>
        <dbReference type="ARBA" id="ARBA00022692"/>
    </source>
</evidence>
<dbReference type="GO" id="GO:1990246">
    <property type="term" value="C:uniplex complex"/>
    <property type="evidence" value="ECO:0007669"/>
    <property type="project" value="TreeGrafter"/>
</dbReference>
<keyword evidence="9" id="KW-1133">Transmembrane helix</keyword>
<dbReference type="EMBL" id="CAADRA010006199">
    <property type="protein sequence ID" value="VFT94265.1"/>
    <property type="molecule type" value="Genomic_DNA"/>
</dbReference>
<reference evidence="18 19" key="1">
    <citation type="submission" date="2019-03" db="EMBL/GenBank/DDBJ databases">
        <authorList>
            <person name="Gaulin E."/>
            <person name="Dumas B."/>
        </authorList>
    </citation>
    <scope>NUCLEOTIDE SEQUENCE [LARGE SCALE GENOMIC DNA]</scope>
    <source>
        <strain evidence="18">CBS 568.67</strain>
    </source>
</reference>
<evidence type="ECO:0000256" key="15">
    <source>
        <dbReference type="SAM" id="MobiDB-lite"/>
    </source>
</evidence>
<comment type="subcellular location">
    <subcellularLocation>
        <location evidence="1">Mitochondrion inner membrane</location>
        <topology evidence="1">Multi-pass membrane protein</topology>
    </subcellularLocation>
</comment>
<evidence type="ECO:0000256" key="7">
    <source>
        <dbReference type="ARBA" id="ARBA00022792"/>
    </source>
</evidence>
<protein>
    <submittedName>
        <fullName evidence="18">Aste57867_17512 protein</fullName>
    </submittedName>
</protein>
<evidence type="ECO:0000256" key="3">
    <source>
        <dbReference type="ARBA" id="ARBA00022448"/>
    </source>
</evidence>
<dbReference type="PANTHER" id="PTHR13462">
    <property type="entry name" value="CALCIUM UNIPORTER PROTEIN, MITOCHONDRIAL"/>
    <property type="match status" value="1"/>
</dbReference>
<dbReference type="GO" id="GO:0051560">
    <property type="term" value="P:mitochondrial calcium ion homeostasis"/>
    <property type="evidence" value="ECO:0007669"/>
    <property type="project" value="InterPro"/>
</dbReference>
<evidence type="ECO:0000256" key="12">
    <source>
        <dbReference type="ARBA" id="ARBA00023136"/>
    </source>
</evidence>
<reference evidence="17" key="2">
    <citation type="submission" date="2019-06" db="EMBL/GenBank/DDBJ databases">
        <title>Genomics analysis of Aphanomyces spp. identifies a new class of oomycete effector associated with host adaptation.</title>
        <authorList>
            <person name="Gaulin E."/>
        </authorList>
    </citation>
    <scope>NUCLEOTIDE SEQUENCE</scope>
    <source>
        <strain evidence="17">CBS 578.67</strain>
    </source>
</reference>
<proteinExistence type="inferred from homology"/>
<keyword evidence="12" id="KW-0472">Membrane</keyword>
<evidence type="ECO:0000313" key="19">
    <source>
        <dbReference type="Proteomes" id="UP000332933"/>
    </source>
</evidence>
<keyword evidence="13" id="KW-0407">Ion channel</keyword>
<keyword evidence="7" id="KW-0999">Mitochondrion inner membrane</keyword>
<evidence type="ECO:0000256" key="2">
    <source>
        <dbReference type="ARBA" id="ARBA00005653"/>
    </source>
</evidence>
<evidence type="ECO:0000256" key="14">
    <source>
        <dbReference type="ARBA" id="ARBA00036634"/>
    </source>
</evidence>
<dbReference type="Pfam" id="PF04678">
    <property type="entry name" value="MCU"/>
    <property type="match status" value="1"/>
</dbReference>
<keyword evidence="6" id="KW-0812">Transmembrane</keyword>
<evidence type="ECO:0000256" key="10">
    <source>
        <dbReference type="ARBA" id="ARBA00023065"/>
    </source>
</evidence>
<comment type="catalytic activity">
    <reaction evidence="14">
        <text>Ca(2+)(in) = Ca(2+)(out)</text>
        <dbReference type="Rhea" id="RHEA:29671"/>
        <dbReference type="ChEBI" id="CHEBI:29108"/>
    </reaction>
</comment>
<dbReference type="PANTHER" id="PTHR13462:SF10">
    <property type="entry name" value="CALCIUM UNIPORTER PROTEIN, MITOCHONDRIAL"/>
    <property type="match status" value="1"/>
</dbReference>
<evidence type="ECO:0000256" key="5">
    <source>
        <dbReference type="ARBA" id="ARBA00022673"/>
    </source>
</evidence>
<dbReference type="GO" id="GO:0005262">
    <property type="term" value="F:calcium channel activity"/>
    <property type="evidence" value="ECO:0007669"/>
    <property type="project" value="UniProtKB-KW"/>
</dbReference>
<dbReference type="InterPro" id="IPR006769">
    <property type="entry name" value="MCU_C"/>
</dbReference>
<keyword evidence="19" id="KW-1185">Reference proteome</keyword>
<gene>
    <name evidence="18" type="primary">Aste57867_17512</name>
    <name evidence="17" type="ORF">As57867_017452</name>
    <name evidence="18" type="ORF">ASTE57867_17512</name>
</gene>
<dbReference type="AlphaFoldDB" id="A0A485L821"/>
<evidence type="ECO:0000256" key="4">
    <source>
        <dbReference type="ARBA" id="ARBA00022568"/>
    </source>
</evidence>
<dbReference type="Proteomes" id="UP000332933">
    <property type="component" value="Unassembled WGS sequence"/>
</dbReference>
<dbReference type="GO" id="GO:0036444">
    <property type="term" value="P:calcium import into the mitochondrion"/>
    <property type="evidence" value="ECO:0007669"/>
    <property type="project" value="TreeGrafter"/>
</dbReference>
<dbReference type="OrthoDB" id="278338at2759"/>
<dbReference type="InterPro" id="IPR039055">
    <property type="entry name" value="MCU_fam"/>
</dbReference>